<dbReference type="SUPFAM" id="SSF48403">
    <property type="entry name" value="Ankyrin repeat"/>
    <property type="match status" value="1"/>
</dbReference>
<dbReference type="Proteomes" id="UP000601435">
    <property type="component" value="Unassembled WGS sequence"/>
</dbReference>
<accession>A0A812XSK8</accession>
<comment type="caution">
    <text evidence="4">The sequence shown here is derived from an EMBL/GenBank/DDBJ whole genome shotgun (WGS) entry which is preliminary data.</text>
</comment>
<dbReference type="PROSITE" id="PS50297">
    <property type="entry name" value="ANK_REP_REGION"/>
    <property type="match status" value="1"/>
</dbReference>
<dbReference type="SMART" id="SM00248">
    <property type="entry name" value="ANK"/>
    <property type="match status" value="5"/>
</dbReference>
<evidence type="ECO:0000313" key="5">
    <source>
        <dbReference type="Proteomes" id="UP000601435"/>
    </source>
</evidence>
<protein>
    <submittedName>
        <fullName evidence="4">ANKK1 protein</fullName>
    </submittedName>
</protein>
<evidence type="ECO:0000256" key="2">
    <source>
        <dbReference type="ARBA" id="ARBA00023043"/>
    </source>
</evidence>
<dbReference type="EMBL" id="CAJNJA010038919">
    <property type="protein sequence ID" value="CAE7751769.1"/>
    <property type="molecule type" value="Genomic_DNA"/>
</dbReference>
<dbReference type="Pfam" id="PF00023">
    <property type="entry name" value="Ank"/>
    <property type="match status" value="1"/>
</dbReference>
<dbReference type="PROSITE" id="PS50088">
    <property type="entry name" value="ANK_REPEAT"/>
    <property type="match status" value="1"/>
</dbReference>
<dbReference type="Gene3D" id="1.25.40.20">
    <property type="entry name" value="Ankyrin repeat-containing domain"/>
    <property type="match status" value="2"/>
</dbReference>
<keyword evidence="2 3" id="KW-0040">ANK repeat</keyword>
<evidence type="ECO:0000256" key="3">
    <source>
        <dbReference type="PROSITE-ProRule" id="PRU00023"/>
    </source>
</evidence>
<dbReference type="PANTHER" id="PTHR24171">
    <property type="entry name" value="ANKYRIN REPEAT DOMAIN-CONTAINING PROTEIN 39-RELATED"/>
    <property type="match status" value="1"/>
</dbReference>
<dbReference type="OrthoDB" id="408248at2759"/>
<dbReference type="AlphaFoldDB" id="A0A812XSK8"/>
<proteinExistence type="predicted"/>
<organism evidence="4 5">
    <name type="scientific">Symbiodinium necroappetens</name>
    <dbReference type="NCBI Taxonomy" id="1628268"/>
    <lineage>
        <taxon>Eukaryota</taxon>
        <taxon>Sar</taxon>
        <taxon>Alveolata</taxon>
        <taxon>Dinophyceae</taxon>
        <taxon>Suessiales</taxon>
        <taxon>Symbiodiniaceae</taxon>
        <taxon>Symbiodinium</taxon>
    </lineage>
</organism>
<name>A0A812XSK8_9DINO</name>
<sequence>MPCCTSKVTLTPLALYARSLARQVEEIKTVPMRVPMYVVSMEELLKMTEIRPHEHLLAEGIVVEFRENMGKALFVSHQWVGMQHPDPELTQLRVLQQALRFATSEMKYIPLDFVTELSIPSAKGLPAAALLSNPVFVWYDYFSCPQLEGTQQQDPHPGRNGPRLTLADAISSIPTYIAACSFFVALCPIIQLPQQSQVLSPGTWAARGWCAVERTCRELSRDESWIMVKSPTHVELVLGKRSTAYGGPPGEGKFTVPEDADKLAPVLSNAVRAKLLDLLRAQDFVSYRVLLNLRPVYLRGLRVEDTCQVVPGFHEDAGSLYPLAVQRFFFQNGFTAVDETDKGGWSPLHYAALSGDADSIRGLLARRADPNCKTKKDMPQVEIPSSTSPLSICVLHSHNVAARILIAARAWVDGRSGVVDPALTTAAEANNAEGIRILCQAGCSPHLKNSLGISALQSACANGCLAVVEELVAQAGETVDLSGTLGCAMLYRGDNADLVFRLVEMRADVNEPTSMASEPPVVRLWIKLKGLQYKLGSATTSSRVFYHAPGATPLFLAMLTAQYTGAAALIALGARLDTRNARGWTAADFTRGPEGQSVPEFLRKAFWDRSRTECQRVAGSARTDGYVEHSF</sequence>
<evidence type="ECO:0000256" key="1">
    <source>
        <dbReference type="ARBA" id="ARBA00022737"/>
    </source>
</evidence>
<evidence type="ECO:0000313" key="4">
    <source>
        <dbReference type="EMBL" id="CAE7751769.1"/>
    </source>
</evidence>
<feature type="repeat" description="ANK" evidence="3">
    <location>
        <begin position="343"/>
        <end position="375"/>
    </location>
</feature>
<dbReference type="InterPro" id="IPR036770">
    <property type="entry name" value="Ankyrin_rpt-contain_sf"/>
</dbReference>
<reference evidence="4" key="1">
    <citation type="submission" date="2021-02" db="EMBL/GenBank/DDBJ databases">
        <authorList>
            <person name="Dougan E. K."/>
            <person name="Rhodes N."/>
            <person name="Thang M."/>
            <person name="Chan C."/>
        </authorList>
    </citation>
    <scope>NUCLEOTIDE SEQUENCE</scope>
</reference>
<keyword evidence="5" id="KW-1185">Reference proteome</keyword>
<gene>
    <name evidence="4" type="primary">ANKK1</name>
    <name evidence="4" type="ORF">SNEC2469_LOCUS21799</name>
</gene>
<dbReference type="InterPro" id="IPR002110">
    <property type="entry name" value="Ankyrin_rpt"/>
</dbReference>
<keyword evidence="1" id="KW-0677">Repeat</keyword>